<proteinExistence type="predicted"/>
<gene>
    <name evidence="2" type="ORF">EP51_40485</name>
</gene>
<dbReference type="InterPro" id="IPR000551">
    <property type="entry name" value="MerR-type_HTH_dom"/>
</dbReference>
<sequence length="103" mass="11437">MSARSTPRDYTTREAAAPTGLPARTLRYYESAGVIAPISRYMSAASLAQAIWGAIQHAERDEANLVGDENLTFREYFQMLVDAAGGLRGIDERDEEHPFCLTR</sequence>
<reference evidence="2 3" key="1">
    <citation type="submission" date="2014-07" db="EMBL/GenBank/DDBJ databases">
        <title>Genome Sequence of Rhodococcus opacus Strain R7, a Biodegrader of Mono- and Polycyclic Aromatic Hydrocarbons.</title>
        <authorList>
            <person name="Di Gennaro P."/>
            <person name="Zampolli J."/>
            <person name="Presti I."/>
            <person name="Cappelletti M."/>
            <person name="D'Ursi P."/>
            <person name="Orro A."/>
            <person name="Mezzelani A."/>
            <person name="Milanesi L."/>
        </authorList>
    </citation>
    <scope>NUCLEOTIDE SEQUENCE [LARGE SCALE GENOMIC DNA]</scope>
    <source>
        <strain evidence="2 3">R7</strain>
        <plasmid evidence="2">pPDG1</plasmid>
    </source>
</reference>
<dbReference type="AlphaFoldDB" id="A0A076EZ66"/>
<dbReference type="GO" id="GO:0003677">
    <property type="term" value="F:DNA binding"/>
    <property type="evidence" value="ECO:0007669"/>
    <property type="project" value="InterPro"/>
</dbReference>
<evidence type="ECO:0000313" key="2">
    <source>
        <dbReference type="EMBL" id="AII10537.1"/>
    </source>
</evidence>
<evidence type="ECO:0000259" key="1">
    <source>
        <dbReference type="Pfam" id="PF00376"/>
    </source>
</evidence>
<organism evidence="2 3">
    <name type="scientific">Rhodococcus opacus</name>
    <name type="common">Nocardia opaca</name>
    <dbReference type="NCBI Taxonomy" id="37919"/>
    <lineage>
        <taxon>Bacteria</taxon>
        <taxon>Bacillati</taxon>
        <taxon>Actinomycetota</taxon>
        <taxon>Actinomycetes</taxon>
        <taxon>Mycobacteriales</taxon>
        <taxon>Nocardiaceae</taxon>
        <taxon>Rhodococcus</taxon>
    </lineage>
</organism>
<dbReference type="GO" id="GO:0006355">
    <property type="term" value="P:regulation of DNA-templated transcription"/>
    <property type="evidence" value="ECO:0007669"/>
    <property type="project" value="InterPro"/>
</dbReference>
<keyword evidence="2" id="KW-0614">Plasmid</keyword>
<protein>
    <recommendedName>
        <fullName evidence="1">HTH merR-type domain-containing protein</fullName>
    </recommendedName>
</protein>
<dbReference type="SUPFAM" id="SSF46955">
    <property type="entry name" value="Putative DNA-binding domain"/>
    <property type="match status" value="1"/>
</dbReference>
<accession>A0A076EZ66</accession>
<dbReference type="Pfam" id="PF00376">
    <property type="entry name" value="MerR"/>
    <property type="match status" value="1"/>
</dbReference>
<dbReference type="Proteomes" id="UP000028488">
    <property type="component" value="Plasmid pPDG1"/>
</dbReference>
<dbReference type="EMBL" id="CP008948">
    <property type="protein sequence ID" value="AII10537.1"/>
    <property type="molecule type" value="Genomic_DNA"/>
</dbReference>
<name>A0A076EZ66_RHOOP</name>
<dbReference type="InterPro" id="IPR009061">
    <property type="entry name" value="DNA-bd_dom_put_sf"/>
</dbReference>
<geneLocation type="plasmid" evidence="2 3">
    <name>pPDG1</name>
</geneLocation>
<feature type="domain" description="HTH merR-type" evidence="1">
    <location>
        <begin position="11"/>
        <end position="38"/>
    </location>
</feature>
<dbReference type="RefSeq" id="WP_128642634.1">
    <property type="nucleotide sequence ID" value="NZ_CP008948.1"/>
</dbReference>
<dbReference type="Gene3D" id="1.10.1660.10">
    <property type="match status" value="1"/>
</dbReference>
<evidence type="ECO:0000313" key="3">
    <source>
        <dbReference type="Proteomes" id="UP000028488"/>
    </source>
</evidence>